<proteinExistence type="predicted"/>
<organism evidence="1 2">
    <name type="scientific">Nepenthes gracilis</name>
    <name type="common">Slender pitcher plant</name>
    <dbReference type="NCBI Taxonomy" id="150966"/>
    <lineage>
        <taxon>Eukaryota</taxon>
        <taxon>Viridiplantae</taxon>
        <taxon>Streptophyta</taxon>
        <taxon>Embryophyta</taxon>
        <taxon>Tracheophyta</taxon>
        <taxon>Spermatophyta</taxon>
        <taxon>Magnoliopsida</taxon>
        <taxon>eudicotyledons</taxon>
        <taxon>Gunneridae</taxon>
        <taxon>Pentapetalae</taxon>
        <taxon>Caryophyllales</taxon>
        <taxon>Nepenthaceae</taxon>
        <taxon>Nepenthes</taxon>
    </lineage>
</organism>
<dbReference type="InterPro" id="IPR010325">
    <property type="entry name" value="Rhamnogal_lyase"/>
</dbReference>
<dbReference type="InterPro" id="IPR051850">
    <property type="entry name" value="Polysacch_Lyase_4"/>
</dbReference>
<dbReference type="PANTHER" id="PTHR32018">
    <property type="entry name" value="RHAMNOGALACTURONATE LYASE FAMILY PROTEIN"/>
    <property type="match status" value="1"/>
</dbReference>
<evidence type="ECO:0000313" key="2">
    <source>
        <dbReference type="Proteomes" id="UP001279734"/>
    </source>
</evidence>
<dbReference type="EMBL" id="BSYO01000019">
    <property type="protein sequence ID" value="GMH18819.1"/>
    <property type="molecule type" value="Genomic_DNA"/>
</dbReference>
<evidence type="ECO:0000313" key="1">
    <source>
        <dbReference type="EMBL" id="GMH18819.1"/>
    </source>
</evidence>
<gene>
    <name evidence="1" type="ORF">Nepgr_020660</name>
</gene>
<keyword evidence="2" id="KW-1185">Reference proteome</keyword>
<dbReference type="PANTHER" id="PTHR32018:SF1">
    <property type="entry name" value="RHAMNOGALACTURONAN ENDOLYASE"/>
    <property type="match status" value="1"/>
</dbReference>
<protein>
    <submittedName>
        <fullName evidence="1">Uncharacterized protein</fullName>
    </submittedName>
</protein>
<sequence>MVTLTNSILQVTISNPDGIVTKIQYNGIENLLEEQNAVGNRGYWDLAWRDLGFTRTTGTYDRVKGTYFRIIVEKEEQVELSFIREWDPSLKGKLMPLNSDKRFIMLQGSSAFYSYAIYERLSRWPEFNLPGTRIASNFNQDWFCYMAVADTRQRKIPLPDDRLPERYEVLVYPEAVRLTNPIEEKFIGEVDDKSEYSWNKKDLKVRRWRCTNPSIAFLQLTPGNEFRFGGPVK</sequence>
<comment type="caution">
    <text evidence="1">The sequence shown here is derived from an EMBL/GenBank/DDBJ whole genome shotgun (WGS) entry which is preliminary data.</text>
</comment>
<dbReference type="AlphaFoldDB" id="A0AAD3SXD2"/>
<name>A0AAD3SXD2_NEPGR</name>
<dbReference type="Pfam" id="PF06045">
    <property type="entry name" value="Rhamnogal_lyase"/>
    <property type="match status" value="1"/>
</dbReference>
<dbReference type="Proteomes" id="UP001279734">
    <property type="component" value="Unassembled WGS sequence"/>
</dbReference>
<accession>A0AAD3SXD2</accession>
<reference evidence="1" key="1">
    <citation type="submission" date="2023-05" db="EMBL/GenBank/DDBJ databases">
        <title>Nepenthes gracilis genome sequencing.</title>
        <authorList>
            <person name="Fukushima K."/>
        </authorList>
    </citation>
    <scope>NUCLEOTIDE SEQUENCE</scope>
    <source>
        <strain evidence="1">SING2019-196</strain>
    </source>
</reference>